<comment type="similarity">
    <text evidence="1">Belongs to the sorting nexin family.</text>
</comment>
<feature type="domain" description="RGS" evidence="5">
    <location>
        <begin position="392"/>
        <end position="507"/>
    </location>
</feature>
<comment type="caution">
    <text evidence="8">The sequence shown here is derived from an EMBL/GenBank/DDBJ whole genome shotgun (WGS) entry which is preliminary data.</text>
</comment>
<evidence type="ECO:0000256" key="1">
    <source>
        <dbReference type="ARBA" id="ARBA00010883"/>
    </source>
</evidence>
<feature type="domain" description="PXA" evidence="7">
    <location>
        <begin position="92"/>
        <end position="259"/>
    </location>
</feature>
<dbReference type="PRINTS" id="PR01301">
    <property type="entry name" value="RGSPROTEIN"/>
</dbReference>
<protein>
    <recommendedName>
        <fullName evidence="10">Sorting nexin-25</fullName>
    </recommendedName>
</protein>
<dbReference type="Pfam" id="PF02194">
    <property type="entry name" value="PXA"/>
    <property type="match status" value="1"/>
</dbReference>
<feature type="transmembrane region" description="Helical" evidence="4">
    <location>
        <begin position="6"/>
        <end position="22"/>
    </location>
</feature>
<sequence length="969" mass="111181">MNYPVVIGTFGAVTAVLYYYDLVFTVFMLFAHAAIATLGIYLGVSWALVRGKQYTPPPLPKEFQQSHVRLILQNMMEVKSSQSPGPKKVVISRNMDLALQEVIDLLLRDYILSWYKGLSKDQASLLSYLQTDIWIVIENISVRLAKIDTVQFVTQDIVQKLKTHFQDVRASSKKYCPNTSTPFSLHPWLRSKEAELNYLRKMSEALLVVVLPKYYTKSTPMRHLLSEVMATTVLSPTIELICDPDYINMTLLSYIEYREKLSEATRINYTYAATYEDFVKMIEKCQDIEHLKQLRFNIMTEIMQATTIDKLKRSQSATGAEKPGSPKSSRSTDKGELLKKRNLKRYINQLQVAKTRCEKRICSLGGPAYKSYTSSTDVGAQLEGLPGQKVVAFSEILKSAKGREYFQSFLKREGNESLMGFWVGVENMKSADKKQHHHLANDIYQGYICSAGSVVRVDKSTARAMETFLIGDSGHEAFLDTQAVVYKRMETQHYPSFLVSDLYHRYLTSLETEEGNLEGTIGQNEMLFEPTEHDHEDEEMFRVQSYHAKQKLQQLGNRISNKTQALDALKTQKSDVKIQKVQEDLESEIEAMKEEKRKLESHILRTEQWCIHTGKWKALVYEVASVKDGDKMVPLFVLIVHLAGRSHTSQNLQSSSQGWVVNRKLSDFYTVHERLVQIAGPWLKKHDLPKISMFTTVDEKFLKDAKETLNNYLNAVMKDDRLANSEALYGFLTPTPEYFQQPEKKSEFILKTLLKNLPSIGQDSRETDDDLLFSTDDRADDRSKDSIAEPLYSLINEIYELKGMFKWLRKSFIAFVEVTFGRSINRQLRETVDWMFSEPMVIYYIRLFKDAMWPKGVLAEATPARSNEEKLRTRLKAKEKFLGIQPDAVKTLVGEDNARRGTIKMFEVLQDVKLNKHLFFELLLLVIKLMIPELQQVPSEADEVSNGSEALVISGTEYQAQIEELNFKA</sequence>
<evidence type="ECO:0000256" key="3">
    <source>
        <dbReference type="SAM" id="MobiDB-lite"/>
    </source>
</evidence>
<dbReference type="PROSITE" id="PS50132">
    <property type="entry name" value="RGS"/>
    <property type="match status" value="1"/>
</dbReference>
<evidence type="ECO:0000256" key="2">
    <source>
        <dbReference type="SAM" id="Coils"/>
    </source>
</evidence>
<gene>
    <name evidence="8" type="ORF">DPMN_116742</name>
</gene>
<dbReference type="PROSITE" id="PS51207">
    <property type="entry name" value="PXA"/>
    <property type="match status" value="1"/>
</dbReference>
<dbReference type="SUPFAM" id="SSF48097">
    <property type="entry name" value="Regulator of G-protein signaling, RGS"/>
    <property type="match status" value="1"/>
</dbReference>
<evidence type="ECO:0000259" key="5">
    <source>
        <dbReference type="PROSITE" id="PS50132"/>
    </source>
</evidence>
<feature type="domain" description="PX" evidence="6">
    <location>
        <begin position="614"/>
        <end position="739"/>
    </location>
</feature>
<keyword evidence="9" id="KW-1185">Reference proteome</keyword>
<dbReference type="OrthoDB" id="120967at2759"/>
<evidence type="ECO:0000313" key="8">
    <source>
        <dbReference type="EMBL" id="KAH3843231.1"/>
    </source>
</evidence>
<dbReference type="InterPro" id="IPR036871">
    <property type="entry name" value="PX_dom_sf"/>
</dbReference>
<feature type="transmembrane region" description="Helical" evidence="4">
    <location>
        <begin position="29"/>
        <end position="49"/>
    </location>
</feature>
<dbReference type="InterPro" id="IPR036305">
    <property type="entry name" value="RGS_sf"/>
</dbReference>
<dbReference type="Gene3D" id="3.30.1520.10">
    <property type="entry name" value="Phox-like domain"/>
    <property type="match status" value="1"/>
</dbReference>
<dbReference type="SUPFAM" id="SSF64268">
    <property type="entry name" value="PX domain"/>
    <property type="match status" value="1"/>
</dbReference>
<keyword evidence="4" id="KW-0812">Transmembrane</keyword>
<dbReference type="GO" id="GO:0035091">
    <property type="term" value="F:phosphatidylinositol binding"/>
    <property type="evidence" value="ECO:0007669"/>
    <property type="project" value="InterPro"/>
</dbReference>
<dbReference type="Gene3D" id="1.10.167.10">
    <property type="entry name" value="Regulator of G-protein Signalling 4, domain 2"/>
    <property type="match status" value="1"/>
</dbReference>
<dbReference type="EMBL" id="JAIWYP010000004">
    <property type="protein sequence ID" value="KAH3843231.1"/>
    <property type="molecule type" value="Genomic_DNA"/>
</dbReference>
<evidence type="ECO:0000259" key="7">
    <source>
        <dbReference type="PROSITE" id="PS51207"/>
    </source>
</evidence>
<name>A0A9D4KP36_DREPO</name>
<dbReference type="InterPro" id="IPR003114">
    <property type="entry name" value="Phox_assoc"/>
</dbReference>
<dbReference type="PANTHER" id="PTHR22775">
    <property type="entry name" value="SORTING NEXIN"/>
    <property type="match status" value="1"/>
</dbReference>
<evidence type="ECO:0000313" key="9">
    <source>
        <dbReference type="Proteomes" id="UP000828390"/>
    </source>
</evidence>
<proteinExistence type="inferred from homology"/>
<accession>A0A9D4KP36</accession>
<dbReference type="PANTHER" id="PTHR22775:SF48">
    <property type="entry name" value="SORTING NEXIN-25"/>
    <property type="match status" value="1"/>
</dbReference>
<dbReference type="Pfam" id="PF00787">
    <property type="entry name" value="PX"/>
    <property type="match status" value="1"/>
</dbReference>
<dbReference type="PROSITE" id="PS50195">
    <property type="entry name" value="PX"/>
    <property type="match status" value="1"/>
</dbReference>
<dbReference type="Proteomes" id="UP000828390">
    <property type="component" value="Unassembled WGS sequence"/>
</dbReference>
<dbReference type="Pfam" id="PF00615">
    <property type="entry name" value="RGS"/>
    <property type="match status" value="1"/>
</dbReference>
<evidence type="ECO:0000256" key="4">
    <source>
        <dbReference type="SAM" id="Phobius"/>
    </source>
</evidence>
<keyword evidence="2" id="KW-0175">Coiled coil</keyword>
<keyword evidence="4" id="KW-1133">Transmembrane helix</keyword>
<dbReference type="SMART" id="SM00315">
    <property type="entry name" value="RGS"/>
    <property type="match status" value="1"/>
</dbReference>
<feature type="coiled-coil region" evidence="2">
    <location>
        <begin position="552"/>
        <end position="602"/>
    </location>
</feature>
<feature type="region of interest" description="Disordered" evidence="3">
    <location>
        <begin position="313"/>
        <end position="335"/>
    </location>
</feature>
<reference evidence="8" key="2">
    <citation type="submission" date="2020-11" db="EMBL/GenBank/DDBJ databases">
        <authorList>
            <person name="McCartney M.A."/>
            <person name="Auch B."/>
            <person name="Kono T."/>
            <person name="Mallez S."/>
            <person name="Becker A."/>
            <person name="Gohl D.M."/>
            <person name="Silverstein K.A.T."/>
            <person name="Koren S."/>
            <person name="Bechman K.B."/>
            <person name="Herman A."/>
            <person name="Abrahante J.E."/>
            <person name="Garbe J."/>
        </authorList>
    </citation>
    <scope>NUCLEOTIDE SEQUENCE</scope>
    <source>
        <strain evidence="8">Duluth1</strain>
        <tissue evidence="8">Whole animal</tissue>
    </source>
</reference>
<evidence type="ECO:0000259" key="6">
    <source>
        <dbReference type="PROSITE" id="PS50195"/>
    </source>
</evidence>
<keyword evidence="4" id="KW-0472">Membrane</keyword>
<dbReference type="InterPro" id="IPR013937">
    <property type="entry name" value="Sorting_nexin_C"/>
</dbReference>
<evidence type="ECO:0008006" key="10">
    <source>
        <dbReference type="Google" id="ProtNLM"/>
    </source>
</evidence>
<dbReference type="InterPro" id="IPR001683">
    <property type="entry name" value="PX_dom"/>
</dbReference>
<dbReference type="Pfam" id="PF08628">
    <property type="entry name" value="Nexin_C"/>
    <property type="match status" value="1"/>
</dbReference>
<dbReference type="SMART" id="SM00313">
    <property type="entry name" value="PXA"/>
    <property type="match status" value="1"/>
</dbReference>
<reference evidence="8" key="1">
    <citation type="journal article" date="2019" name="bioRxiv">
        <title>The Genome of the Zebra Mussel, Dreissena polymorpha: A Resource for Invasive Species Research.</title>
        <authorList>
            <person name="McCartney M.A."/>
            <person name="Auch B."/>
            <person name="Kono T."/>
            <person name="Mallez S."/>
            <person name="Zhang Y."/>
            <person name="Obille A."/>
            <person name="Becker A."/>
            <person name="Abrahante J.E."/>
            <person name="Garbe J."/>
            <person name="Badalamenti J.P."/>
            <person name="Herman A."/>
            <person name="Mangelson H."/>
            <person name="Liachko I."/>
            <person name="Sullivan S."/>
            <person name="Sone E.D."/>
            <person name="Koren S."/>
            <person name="Silverstein K.A.T."/>
            <person name="Beckman K.B."/>
            <person name="Gohl D.M."/>
        </authorList>
    </citation>
    <scope>NUCLEOTIDE SEQUENCE</scope>
    <source>
        <strain evidence="8">Duluth1</strain>
        <tissue evidence="8">Whole animal</tissue>
    </source>
</reference>
<dbReference type="InterPro" id="IPR044926">
    <property type="entry name" value="RGS_subdomain_2"/>
</dbReference>
<dbReference type="InterPro" id="IPR016137">
    <property type="entry name" value="RGS"/>
</dbReference>
<organism evidence="8 9">
    <name type="scientific">Dreissena polymorpha</name>
    <name type="common">Zebra mussel</name>
    <name type="synonym">Mytilus polymorpha</name>
    <dbReference type="NCBI Taxonomy" id="45954"/>
    <lineage>
        <taxon>Eukaryota</taxon>
        <taxon>Metazoa</taxon>
        <taxon>Spiralia</taxon>
        <taxon>Lophotrochozoa</taxon>
        <taxon>Mollusca</taxon>
        <taxon>Bivalvia</taxon>
        <taxon>Autobranchia</taxon>
        <taxon>Heteroconchia</taxon>
        <taxon>Euheterodonta</taxon>
        <taxon>Imparidentia</taxon>
        <taxon>Neoheterodontei</taxon>
        <taxon>Myida</taxon>
        <taxon>Dreissenoidea</taxon>
        <taxon>Dreissenidae</taxon>
        <taxon>Dreissena</taxon>
    </lineage>
</organism>
<dbReference type="AlphaFoldDB" id="A0A9D4KP36"/>